<evidence type="ECO:0000313" key="1">
    <source>
        <dbReference type="EMBL" id="KJF41703.1"/>
    </source>
</evidence>
<sequence>MGDLKNTCFVCKQPVSSENSELNTTVNLPVCVECKSTDAEKKAEKEAFDSLADGFVCGCI</sequence>
<organism evidence="1 2">
    <name type="scientific">Draconibacterium sediminis</name>
    <dbReference type="NCBI Taxonomy" id="1544798"/>
    <lineage>
        <taxon>Bacteria</taxon>
        <taxon>Pseudomonadati</taxon>
        <taxon>Bacteroidota</taxon>
        <taxon>Bacteroidia</taxon>
        <taxon>Marinilabiliales</taxon>
        <taxon>Prolixibacteraceae</taxon>
        <taxon>Draconibacterium</taxon>
    </lineage>
</organism>
<reference evidence="1 2" key="1">
    <citation type="submission" date="2014-09" db="EMBL/GenBank/DDBJ databases">
        <title>Draft Genome Sequence of Draconibacterium sp. JN14CK-3.</title>
        <authorList>
            <person name="Dong C."/>
            <person name="Lai Q."/>
            <person name="Shao Z."/>
        </authorList>
    </citation>
    <scope>NUCLEOTIDE SEQUENCE [LARGE SCALE GENOMIC DNA]</scope>
    <source>
        <strain evidence="1 2">JN14CK-3</strain>
    </source>
</reference>
<gene>
    <name evidence="1" type="ORF">LH29_24170</name>
</gene>
<dbReference type="Proteomes" id="UP000032544">
    <property type="component" value="Unassembled WGS sequence"/>
</dbReference>
<comment type="caution">
    <text evidence="1">The sequence shown here is derived from an EMBL/GenBank/DDBJ whole genome shotgun (WGS) entry which is preliminary data.</text>
</comment>
<name>A0A0D8J7E0_9BACT</name>
<dbReference type="EMBL" id="JRHC01000010">
    <property type="protein sequence ID" value="KJF41703.1"/>
    <property type="molecule type" value="Genomic_DNA"/>
</dbReference>
<evidence type="ECO:0000313" key="2">
    <source>
        <dbReference type="Proteomes" id="UP000032544"/>
    </source>
</evidence>
<dbReference type="AlphaFoldDB" id="A0A0D8J7E0"/>
<proteinExistence type="predicted"/>
<accession>A0A0D8J7E0</accession>
<dbReference type="RefSeq" id="WP_045033744.1">
    <property type="nucleotide sequence ID" value="NZ_JRHC01000010.1"/>
</dbReference>
<dbReference type="OrthoDB" id="1123366at2"/>
<dbReference type="STRING" id="1544798.LH29_24170"/>
<protein>
    <submittedName>
        <fullName evidence="1">Uncharacterized protein</fullName>
    </submittedName>
</protein>
<keyword evidence="2" id="KW-1185">Reference proteome</keyword>